<gene>
    <name evidence="1" type="ORF">ACFYXI_30765</name>
</gene>
<sequence>MRRFWSAIEARLLRRRAERSGPAEVEVEAIARGNWPQLLEALRHLALPAHEQIRWIGSMCVDELALDFDDTYQVTWAVQEMGWISAELSRHLDDIDRRLSQLSDEGEAPWSEAGLYQHPTWATLRELAARAIALMPPEPWLAEPPRTQP</sequence>
<name>A0ABW6SY86_9ACTN</name>
<accession>A0ABW6SY86</accession>
<comment type="caution">
    <text evidence="1">The sequence shown here is derived from an EMBL/GenBank/DDBJ whole genome shotgun (WGS) entry which is preliminary data.</text>
</comment>
<evidence type="ECO:0000313" key="1">
    <source>
        <dbReference type="EMBL" id="MFF3669979.1"/>
    </source>
</evidence>
<proteinExistence type="predicted"/>
<keyword evidence="2" id="KW-1185">Reference proteome</keyword>
<dbReference type="EMBL" id="JBIASD010000026">
    <property type="protein sequence ID" value="MFF3669979.1"/>
    <property type="molecule type" value="Genomic_DNA"/>
</dbReference>
<protein>
    <recommendedName>
        <fullName evidence="3">DUF4240 domain-containing protein</fullName>
    </recommendedName>
</protein>
<dbReference type="RefSeq" id="WP_387416248.1">
    <property type="nucleotide sequence ID" value="NZ_JBIASD010000026.1"/>
</dbReference>
<evidence type="ECO:0008006" key="3">
    <source>
        <dbReference type="Google" id="ProtNLM"/>
    </source>
</evidence>
<reference evidence="1 2" key="1">
    <citation type="submission" date="2024-10" db="EMBL/GenBank/DDBJ databases">
        <title>The Natural Products Discovery Center: Release of the First 8490 Sequenced Strains for Exploring Actinobacteria Biosynthetic Diversity.</title>
        <authorList>
            <person name="Kalkreuter E."/>
            <person name="Kautsar S.A."/>
            <person name="Yang D."/>
            <person name="Bader C.D."/>
            <person name="Teijaro C.N."/>
            <person name="Fluegel L."/>
            <person name="Davis C.M."/>
            <person name="Simpson J.R."/>
            <person name="Lauterbach L."/>
            <person name="Steele A.D."/>
            <person name="Gui C."/>
            <person name="Meng S."/>
            <person name="Li G."/>
            <person name="Viehrig K."/>
            <person name="Ye F."/>
            <person name="Su P."/>
            <person name="Kiefer A.F."/>
            <person name="Nichols A."/>
            <person name="Cepeda A.J."/>
            <person name="Yan W."/>
            <person name="Fan B."/>
            <person name="Jiang Y."/>
            <person name="Adhikari A."/>
            <person name="Zheng C.-J."/>
            <person name="Schuster L."/>
            <person name="Cowan T.M."/>
            <person name="Smanski M.J."/>
            <person name="Chevrette M.G."/>
            <person name="De Carvalho L.P.S."/>
            <person name="Shen B."/>
        </authorList>
    </citation>
    <scope>NUCLEOTIDE SEQUENCE [LARGE SCALE GENOMIC DNA]</scope>
    <source>
        <strain evidence="1 2">NPDC002173</strain>
    </source>
</reference>
<organism evidence="1 2">
    <name type="scientific">Microtetraspora malaysiensis</name>
    <dbReference type="NCBI Taxonomy" id="161358"/>
    <lineage>
        <taxon>Bacteria</taxon>
        <taxon>Bacillati</taxon>
        <taxon>Actinomycetota</taxon>
        <taxon>Actinomycetes</taxon>
        <taxon>Streptosporangiales</taxon>
        <taxon>Streptosporangiaceae</taxon>
        <taxon>Microtetraspora</taxon>
    </lineage>
</organism>
<dbReference type="Proteomes" id="UP001602013">
    <property type="component" value="Unassembled WGS sequence"/>
</dbReference>
<evidence type="ECO:0000313" key="2">
    <source>
        <dbReference type="Proteomes" id="UP001602013"/>
    </source>
</evidence>